<dbReference type="PANTHER" id="PTHR46910:SF1">
    <property type="entry name" value="MISCELLANEOUS ZN(II)2CYS6 TRANSCRIPTION FACTOR (EUROFUNG)-RELATED"/>
    <property type="match status" value="1"/>
</dbReference>
<dbReference type="OrthoDB" id="424974at2759"/>
<dbReference type="InterPro" id="IPR001138">
    <property type="entry name" value="Zn2Cys6_DnaBD"/>
</dbReference>
<proteinExistence type="predicted"/>
<protein>
    <recommendedName>
        <fullName evidence="4">Zn(2)-C6 fungal-type domain-containing protein</fullName>
    </recommendedName>
</protein>
<name>A0A2N3N7Q5_9PEZI</name>
<keyword evidence="2" id="KW-0539">Nucleus</keyword>
<dbReference type="PROSITE" id="PS50048">
    <property type="entry name" value="ZN2_CY6_FUNGAL_2"/>
    <property type="match status" value="1"/>
</dbReference>
<dbReference type="GO" id="GO:0008270">
    <property type="term" value="F:zinc ion binding"/>
    <property type="evidence" value="ECO:0007669"/>
    <property type="project" value="InterPro"/>
</dbReference>
<gene>
    <name evidence="5" type="ORF">jhhlp_004859</name>
</gene>
<feature type="compositionally biased region" description="Polar residues" evidence="3">
    <location>
        <begin position="120"/>
        <end position="132"/>
    </location>
</feature>
<evidence type="ECO:0000256" key="2">
    <source>
        <dbReference type="ARBA" id="ARBA00023242"/>
    </source>
</evidence>
<dbReference type="Pfam" id="PF04082">
    <property type="entry name" value="Fungal_trans"/>
    <property type="match status" value="1"/>
</dbReference>
<dbReference type="InterPro" id="IPR007219">
    <property type="entry name" value="XnlR_reg_dom"/>
</dbReference>
<dbReference type="EMBL" id="NLAX01000095">
    <property type="protein sequence ID" value="PKS08476.1"/>
    <property type="molecule type" value="Genomic_DNA"/>
</dbReference>
<dbReference type="Proteomes" id="UP000233524">
    <property type="component" value="Unassembled WGS sequence"/>
</dbReference>
<feature type="compositionally biased region" description="Basic and acidic residues" evidence="3">
    <location>
        <begin position="134"/>
        <end position="151"/>
    </location>
</feature>
<keyword evidence="1" id="KW-0479">Metal-binding</keyword>
<evidence type="ECO:0000256" key="3">
    <source>
        <dbReference type="SAM" id="MobiDB-lite"/>
    </source>
</evidence>
<dbReference type="VEuPathDB" id="FungiDB:jhhlp_004859"/>
<dbReference type="Gene3D" id="4.10.240.10">
    <property type="entry name" value="Zn(2)-C6 fungal-type DNA-binding domain"/>
    <property type="match status" value="1"/>
</dbReference>
<dbReference type="GO" id="GO:0003677">
    <property type="term" value="F:DNA binding"/>
    <property type="evidence" value="ECO:0007669"/>
    <property type="project" value="InterPro"/>
</dbReference>
<dbReference type="InterPro" id="IPR036864">
    <property type="entry name" value="Zn2-C6_fun-type_DNA-bd_sf"/>
</dbReference>
<dbReference type="InParanoid" id="A0A2N3N7Q5"/>
<dbReference type="PANTHER" id="PTHR46910">
    <property type="entry name" value="TRANSCRIPTION FACTOR PDR1"/>
    <property type="match status" value="1"/>
</dbReference>
<feature type="domain" description="Zn(2)-C6 fungal-type" evidence="4">
    <location>
        <begin position="50"/>
        <end position="80"/>
    </location>
</feature>
<dbReference type="CDD" id="cd00067">
    <property type="entry name" value="GAL4"/>
    <property type="match status" value="1"/>
</dbReference>
<dbReference type="AlphaFoldDB" id="A0A2N3N7Q5"/>
<dbReference type="InterPro" id="IPR050987">
    <property type="entry name" value="AtrR-like"/>
</dbReference>
<sequence>MSAPSPSITVSNPAAWVSPDLAQEHDGTTGLENHSSPAPVASKRIRLRLACNQCRKRKVRCDAETPKCRNCWLRDEICETTDPRYPDRGSSVRRWATKDGLLPGQNPAATHRNQAYVPKHSQNGSIHATTPSDDGGRPSSDRNNETRDFARRGSTSASLSAMTETSSLQNDAASASPASGDGSVAAGTLSWVARGYQHSISAGGGGEGSINDSNADVVYMGGSSLQCLGMFVDIYLRRKGLPTMSANFGNGMRHVEEFPLSLSNTIPSLPEQRPLKVYLDTFFTKIWPLYPAVDRASVEADVQTFCRLDSETPDGLQRGLTPAHIPNLVSVYAIIVIGADEAAGELTTIAETYLTAAYSLLAHLTASPYLTSVQALLLLSLSLRSRCKDGQGWHVLAQAIRIAHSIGLHRHIRLRANQINEVSEYPELGLKGRVWWSCYALEKLMEIETGRPSAIDDDDIDQVLPSQGAQRDPNEGHELFTDRDPTQEQYPQHITSFLSLQYYQAQITLLRPSLVFPTQSFTDEVKRLGSKLPSYMRLLQAENICTASARAVVRHVVELDDHGIQSHISSVTQPSLAAVVLALHILKNPSKRLIRSDLELLITVTEYIEAQFRRGGQHPTFIRGFETLRTSVLAAVEVNRQPGLSKPAASLYPRQDQAIAEGQDVPSMWDQPQVMPGVTPDTGVFSFGEDLPLEELWGTLGTYSFLEPGLEEHGI</sequence>
<accession>A0A2N3N7Q5</accession>
<keyword evidence="6" id="KW-1185">Reference proteome</keyword>
<reference evidence="5 6" key="1">
    <citation type="journal article" date="2017" name="G3 (Bethesda)">
        <title>First Draft Genome Sequence of the Pathogenic Fungus Lomentospora prolificans (Formerly Scedosporium prolificans).</title>
        <authorList>
            <person name="Luo R."/>
            <person name="Zimin A."/>
            <person name="Workman R."/>
            <person name="Fan Y."/>
            <person name="Pertea G."/>
            <person name="Grossman N."/>
            <person name="Wear M.P."/>
            <person name="Jia B."/>
            <person name="Miller H."/>
            <person name="Casadevall A."/>
            <person name="Timp W."/>
            <person name="Zhang S.X."/>
            <person name="Salzberg S.L."/>
        </authorList>
    </citation>
    <scope>NUCLEOTIDE SEQUENCE [LARGE SCALE GENOMIC DNA]</scope>
    <source>
        <strain evidence="5 6">JHH-5317</strain>
    </source>
</reference>
<comment type="caution">
    <text evidence="5">The sequence shown here is derived from an EMBL/GenBank/DDBJ whole genome shotgun (WGS) entry which is preliminary data.</text>
</comment>
<feature type="region of interest" description="Disordered" evidence="3">
    <location>
        <begin position="1"/>
        <end position="39"/>
    </location>
</feature>
<dbReference type="SMART" id="SM00066">
    <property type="entry name" value="GAL4"/>
    <property type="match status" value="1"/>
</dbReference>
<evidence type="ECO:0000256" key="1">
    <source>
        <dbReference type="ARBA" id="ARBA00022723"/>
    </source>
</evidence>
<evidence type="ECO:0000259" key="4">
    <source>
        <dbReference type="PROSITE" id="PS50048"/>
    </source>
</evidence>
<dbReference type="Pfam" id="PF00172">
    <property type="entry name" value="Zn_clus"/>
    <property type="match status" value="1"/>
</dbReference>
<feature type="compositionally biased region" description="Low complexity" evidence="3">
    <location>
        <begin position="172"/>
        <end position="181"/>
    </location>
</feature>
<evidence type="ECO:0000313" key="6">
    <source>
        <dbReference type="Proteomes" id="UP000233524"/>
    </source>
</evidence>
<evidence type="ECO:0000313" key="5">
    <source>
        <dbReference type="EMBL" id="PKS08476.1"/>
    </source>
</evidence>
<feature type="region of interest" description="Disordered" evidence="3">
    <location>
        <begin position="116"/>
        <end position="181"/>
    </location>
</feature>
<dbReference type="STRING" id="41688.A0A2N3N7Q5"/>
<dbReference type="CDD" id="cd12148">
    <property type="entry name" value="fungal_TF_MHR"/>
    <property type="match status" value="1"/>
</dbReference>
<dbReference type="SUPFAM" id="SSF57701">
    <property type="entry name" value="Zn2/Cys6 DNA-binding domain"/>
    <property type="match status" value="1"/>
</dbReference>
<feature type="compositionally biased region" description="Polar residues" evidence="3">
    <location>
        <begin position="1"/>
        <end position="12"/>
    </location>
</feature>
<dbReference type="GO" id="GO:0006351">
    <property type="term" value="P:DNA-templated transcription"/>
    <property type="evidence" value="ECO:0007669"/>
    <property type="project" value="InterPro"/>
</dbReference>
<dbReference type="SMART" id="SM00906">
    <property type="entry name" value="Fungal_trans"/>
    <property type="match status" value="1"/>
</dbReference>
<feature type="compositionally biased region" description="Polar residues" evidence="3">
    <location>
        <begin position="153"/>
        <end position="171"/>
    </location>
</feature>
<organism evidence="5 6">
    <name type="scientific">Lomentospora prolificans</name>
    <dbReference type="NCBI Taxonomy" id="41688"/>
    <lineage>
        <taxon>Eukaryota</taxon>
        <taxon>Fungi</taxon>
        <taxon>Dikarya</taxon>
        <taxon>Ascomycota</taxon>
        <taxon>Pezizomycotina</taxon>
        <taxon>Sordariomycetes</taxon>
        <taxon>Hypocreomycetidae</taxon>
        <taxon>Microascales</taxon>
        <taxon>Microascaceae</taxon>
        <taxon>Lomentospora</taxon>
    </lineage>
</organism>
<dbReference type="GO" id="GO:0000981">
    <property type="term" value="F:DNA-binding transcription factor activity, RNA polymerase II-specific"/>
    <property type="evidence" value="ECO:0007669"/>
    <property type="project" value="InterPro"/>
</dbReference>